<evidence type="ECO:0000313" key="1">
    <source>
        <dbReference type="EMBL" id="OMO53442.1"/>
    </source>
</evidence>
<evidence type="ECO:0000313" key="2">
    <source>
        <dbReference type="Proteomes" id="UP000188268"/>
    </source>
</evidence>
<proteinExistence type="predicted"/>
<dbReference type="EMBL" id="AWWV01015178">
    <property type="protein sequence ID" value="OMO53442.1"/>
    <property type="molecule type" value="Genomic_DNA"/>
</dbReference>
<reference evidence="1 2" key="1">
    <citation type="submission" date="2013-09" db="EMBL/GenBank/DDBJ databases">
        <title>Corchorus capsularis genome sequencing.</title>
        <authorList>
            <person name="Alam M."/>
            <person name="Haque M.S."/>
            <person name="Islam M.S."/>
            <person name="Emdad E.M."/>
            <person name="Islam M.M."/>
            <person name="Ahmed B."/>
            <person name="Halim A."/>
            <person name="Hossen Q.M.M."/>
            <person name="Hossain M.Z."/>
            <person name="Ahmed R."/>
            <person name="Khan M.M."/>
            <person name="Islam R."/>
            <person name="Rashid M.M."/>
            <person name="Khan S.A."/>
            <person name="Rahman M.S."/>
            <person name="Alam M."/>
        </authorList>
    </citation>
    <scope>NUCLEOTIDE SEQUENCE [LARGE SCALE GENOMIC DNA]</scope>
    <source>
        <strain evidence="2">cv. CVL-1</strain>
        <tissue evidence="1">Whole seedling</tissue>
    </source>
</reference>
<comment type="caution">
    <text evidence="1">The sequence shown here is derived from an EMBL/GenBank/DDBJ whole genome shotgun (WGS) entry which is preliminary data.</text>
</comment>
<gene>
    <name evidence="1" type="ORF">CCACVL1_28622</name>
</gene>
<dbReference type="Gramene" id="OMO53442">
    <property type="protein sequence ID" value="OMO53442"/>
    <property type="gene ID" value="CCACVL1_28622"/>
</dbReference>
<organism evidence="1 2">
    <name type="scientific">Corchorus capsularis</name>
    <name type="common">Jute</name>
    <dbReference type="NCBI Taxonomy" id="210143"/>
    <lineage>
        <taxon>Eukaryota</taxon>
        <taxon>Viridiplantae</taxon>
        <taxon>Streptophyta</taxon>
        <taxon>Embryophyta</taxon>
        <taxon>Tracheophyta</taxon>
        <taxon>Spermatophyta</taxon>
        <taxon>Magnoliopsida</taxon>
        <taxon>eudicotyledons</taxon>
        <taxon>Gunneridae</taxon>
        <taxon>Pentapetalae</taxon>
        <taxon>rosids</taxon>
        <taxon>malvids</taxon>
        <taxon>Malvales</taxon>
        <taxon>Malvaceae</taxon>
        <taxon>Grewioideae</taxon>
        <taxon>Apeibeae</taxon>
        <taxon>Corchorus</taxon>
    </lineage>
</organism>
<keyword evidence="2" id="KW-1185">Reference proteome</keyword>
<name>A0A1R3G5T9_COCAP</name>
<accession>A0A1R3G5T9</accession>
<sequence length="27" mass="2790">MALTRGPGPGQVRASQAASIIHVLDED</sequence>
<protein>
    <submittedName>
        <fullName evidence="1">Uncharacterized protein</fullName>
    </submittedName>
</protein>
<dbReference type="AlphaFoldDB" id="A0A1R3G5T9"/>
<dbReference type="Proteomes" id="UP000188268">
    <property type="component" value="Unassembled WGS sequence"/>
</dbReference>